<sequence>MRKFAKYWRDSASLLILARDGNRVASKNNFNYKVLVFKRTEKTAFMPNSIVFPGGAVDKQDANPSWTNFFTREGISKDLLAELTKVGGTRPFIFENDDPSVLDRNISLRITALREAFEELGVLLGHKRDEAGTSASGYSKAVGGFDIENWQKQVHDAEKQFVELCEELNIVPDLLNMYEWSAWLTPAMFRKRRFETAFYLVALDEQPEVRSEPHEVAEHFWDTPSGLLQAHREEKLWLAPPQYYELNRLVHMYDIDQVVKFARDRSSRGSTLICPVQYKCSDAAVFVFPGDDLYPTGYDYITEHGDFEKFAHLTAEQLRKQARNLHRCEHTGLHTQTLYQTIEAFDGHLSVHGDNKHLSKL</sequence>
<keyword evidence="7" id="KW-0464">Manganese</keyword>
<keyword evidence="4" id="KW-0479">Metal-binding</keyword>
<keyword evidence="5" id="KW-0378">Hydrolase</keyword>
<evidence type="ECO:0000256" key="5">
    <source>
        <dbReference type="ARBA" id="ARBA00022801"/>
    </source>
</evidence>
<evidence type="ECO:0000256" key="3">
    <source>
        <dbReference type="ARBA" id="ARBA00005582"/>
    </source>
</evidence>
<comment type="cofactor">
    <cofactor evidence="2">
        <name>Mg(2+)</name>
        <dbReference type="ChEBI" id="CHEBI:18420"/>
    </cofactor>
</comment>
<evidence type="ECO:0000256" key="1">
    <source>
        <dbReference type="ARBA" id="ARBA00001936"/>
    </source>
</evidence>
<accession>A0A1Q3FJ93</accession>
<dbReference type="Gene3D" id="3.90.79.10">
    <property type="entry name" value="Nucleoside Triphosphate Pyrophosphohydrolase"/>
    <property type="match status" value="1"/>
</dbReference>
<feature type="domain" description="Nudix hydrolase" evidence="8">
    <location>
        <begin position="7"/>
        <end position="244"/>
    </location>
</feature>
<proteinExistence type="inferred from homology"/>
<dbReference type="CDD" id="cd18870">
    <property type="entry name" value="NUDIX_AcylCoAdiphos_Nudt19"/>
    <property type="match status" value="1"/>
</dbReference>
<dbReference type="SUPFAM" id="SSF55811">
    <property type="entry name" value="Nudix"/>
    <property type="match status" value="2"/>
</dbReference>
<dbReference type="PANTHER" id="PTHR12318:SF0">
    <property type="entry name" value="ACYL-COENZYME A DIPHOSPHATASE NUDT19"/>
    <property type="match status" value="1"/>
</dbReference>
<organism evidence="9">
    <name type="scientific">Culex tarsalis</name>
    <name type="common">Encephalitis mosquito</name>
    <dbReference type="NCBI Taxonomy" id="7177"/>
    <lineage>
        <taxon>Eukaryota</taxon>
        <taxon>Metazoa</taxon>
        <taxon>Ecdysozoa</taxon>
        <taxon>Arthropoda</taxon>
        <taxon>Hexapoda</taxon>
        <taxon>Insecta</taxon>
        <taxon>Pterygota</taxon>
        <taxon>Neoptera</taxon>
        <taxon>Endopterygota</taxon>
        <taxon>Diptera</taxon>
        <taxon>Nematocera</taxon>
        <taxon>Culicoidea</taxon>
        <taxon>Culicidae</taxon>
        <taxon>Culicinae</taxon>
        <taxon>Culicini</taxon>
        <taxon>Culex</taxon>
        <taxon>Culex</taxon>
    </lineage>
</organism>
<evidence type="ECO:0000256" key="6">
    <source>
        <dbReference type="ARBA" id="ARBA00022842"/>
    </source>
</evidence>
<dbReference type="PANTHER" id="PTHR12318">
    <property type="entry name" value="TESTOSTERONE-REGULATED PROTEIN RP2"/>
    <property type="match status" value="1"/>
</dbReference>
<dbReference type="GO" id="GO:0046872">
    <property type="term" value="F:metal ion binding"/>
    <property type="evidence" value="ECO:0007669"/>
    <property type="project" value="UniProtKB-KW"/>
</dbReference>
<dbReference type="GO" id="GO:0005739">
    <property type="term" value="C:mitochondrion"/>
    <property type="evidence" value="ECO:0007669"/>
    <property type="project" value="TreeGrafter"/>
</dbReference>
<dbReference type="PROSITE" id="PS51462">
    <property type="entry name" value="NUDIX"/>
    <property type="match status" value="1"/>
</dbReference>
<protein>
    <submittedName>
        <fullName evidence="9">Putative nucleoside diphosphate-linked moiety x motif 19</fullName>
    </submittedName>
</protein>
<dbReference type="EMBL" id="GFDL01007447">
    <property type="protein sequence ID" value="JAV27598.1"/>
    <property type="molecule type" value="Transcribed_RNA"/>
</dbReference>
<dbReference type="InterPro" id="IPR015797">
    <property type="entry name" value="NUDIX_hydrolase-like_dom_sf"/>
</dbReference>
<dbReference type="GO" id="GO:0016818">
    <property type="term" value="F:hydrolase activity, acting on acid anhydrides, in phosphorus-containing anhydrides"/>
    <property type="evidence" value="ECO:0007669"/>
    <property type="project" value="InterPro"/>
</dbReference>
<evidence type="ECO:0000256" key="2">
    <source>
        <dbReference type="ARBA" id="ARBA00001946"/>
    </source>
</evidence>
<comment type="cofactor">
    <cofactor evidence="1">
        <name>Mn(2+)</name>
        <dbReference type="ChEBI" id="CHEBI:29035"/>
    </cofactor>
</comment>
<dbReference type="InterPro" id="IPR039121">
    <property type="entry name" value="NUDT19"/>
</dbReference>
<reference evidence="9" key="1">
    <citation type="submission" date="2017-01" db="EMBL/GenBank/DDBJ databases">
        <title>A deep insight into the sialotranscriptome of adult male and female Cluex tarsalis mosquitoes.</title>
        <authorList>
            <person name="Ribeiro J.M."/>
            <person name="Moreira F."/>
            <person name="Bernard K.A."/>
            <person name="Calvo E."/>
        </authorList>
    </citation>
    <scope>NUCLEOTIDE SEQUENCE</scope>
    <source>
        <strain evidence="9">Kern County</strain>
        <tissue evidence="9">Salivary glands</tissue>
    </source>
</reference>
<dbReference type="AlphaFoldDB" id="A0A1Q3FJ93"/>
<evidence type="ECO:0000256" key="4">
    <source>
        <dbReference type="ARBA" id="ARBA00022723"/>
    </source>
</evidence>
<evidence type="ECO:0000256" key="7">
    <source>
        <dbReference type="ARBA" id="ARBA00023211"/>
    </source>
</evidence>
<dbReference type="InterPro" id="IPR000086">
    <property type="entry name" value="NUDIX_hydrolase_dom"/>
</dbReference>
<name>A0A1Q3FJ93_CULTA</name>
<evidence type="ECO:0000259" key="8">
    <source>
        <dbReference type="PROSITE" id="PS51462"/>
    </source>
</evidence>
<evidence type="ECO:0000313" key="9">
    <source>
        <dbReference type="EMBL" id="JAV27598.1"/>
    </source>
</evidence>
<comment type="similarity">
    <text evidence="3">Belongs to the Nudix hydrolase family.</text>
</comment>
<keyword evidence="6" id="KW-0460">Magnesium</keyword>